<proteinExistence type="predicted"/>
<sequence>MSDLSLIFSKFSFLGNPTKLIKIFLQLENLIKKQKSNYPKPDVSDVLYVKVEDDIYRLHKKKFIKEVILPNGANVIILSKLALANSLKIVGKPEDGDLNQILKALRKEKDLKKCQEIINEISDSFLTNLSIKELIKIIRKQMS</sequence>
<evidence type="ECO:0000313" key="3">
    <source>
        <dbReference type="Proteomes" id="UP000031847"/>
    </source>
</evidence>
<comment type="caution">
    <text evidence="1">The sequence shown here is derived from an EMBL/GenBank/DDBJ whole genome shotgun (WGS) entry which is preliminary data.</text>
</comment>
<dbReference type="PATRIC" id="fig|1360.109.peg.2092"/>
<reference evidence="1 3" key="1">
    <citation type="submission" date="2015-01" db="EMBL/GenBank/DDBJ databases">
        <title>Lactococcus lactis subsp.lactis JCM 5805 whole genome shotgun sequence.</title>
        <authorList>
            <person name="Fujii T."/>
            <person name="Tomita Y."/>
            <person name="Ikushima S."/>
            <person name="Fujiwara D."/>
        </authorList>
    </citation>
    <scope>NUCLEOTIDE SEQUENCE [LARGE SCALE GENOMIC DNA]</scope>
    <source>
        <strain evidence="1 3">JCM 5805</strain>
    </source>
</reference>
<evidence type="ECO:0000313" key="4">
    <source>
        <dbReference type="Proteomes" id="UP000053612"/>
    </source>
</evidence>
<reference evidence="2" key="3">
    <citation type="journal article" date="2017" name="Genome Announc.">
        <title>Draft Genome Sequences of 24 Lactococcus lactis Strains.</title>
        <authorList>
            <person name="Backus L."/>
            <person name="Wels M."/>
            <person name="Boekhorst J."/>
            <person name="Dijkstra A.R."/>
            <person name="Beerthuyzen M."/>
            <person name="Kelly W.J."/>
            <person name="Siezen R.J."/>
            <person name="van Hijum S.A."/>
            <person name="Bachmann H."/>
        </authorList>
    </citation>
    <scope>NUCLEOTIDE SEQUENCE</scope>
    <source>
        <strain evidence="2">LMG9447</strain>
    </source>
</reference>
<accession>A0A0B8QYK4</accession>
<dbReference type="Proteomes" id="UP000031847">
    <property type="component" value="Unassembled WGS sequence"/>
</dbReference>
<dbReference type="EMBL" id="BBSI01000017">
    <property type="protein sequence ID" value="GAM79983.1"/>
    <property type="molecule type" value="Genomic_DNA"/>
</dbReference>
<name>A0A0B8QYK4_LACLL</name>
<evidence type="ECO:0000313" key="1">
    <source>
        <dbReference type="EMBL" id="GAM79983.1"/>
    </source>
</evidence>
<gene>
    <name evidence="1" type="ORF">JCM5805K_1091</name>
    <name evidence="2" type="ORF">LMG9449_0794</name>
</gene>
<dbReference type="Proteomes" id="UP000053612">
    <property type="component" value="Unassembled WGS sequence"/>
</dbReference>
<dbReference type="AlphaFoldDB" id="A0A0B8QYK4"/>
<dbReference type="EMBL" id="LKLS01000087">
    <property type="protein sequence ID" value="KSU19563.1"/>
    <property type="molecule type" value="Genomic_DNA"/>
</dbReference>
<organism evidence="1 3">
    <name type="scientific">Lactococcus lactis subsp. lactis</name>
    <name type="common">Streptococcus lactis</name>
    <dbReference type="NCBI Taxonomy" id="1360"/>
    <lineage>
        <taxon>Bacteria</taxon>
        <taxon>Bacillati</taxon>
        <taxon>Bacillota</taxon>
        <taxon>Bacilli</taxon>
        <taxon>Lactobacillales</taxon>
        <taxon>Streptococcaceae</taxon>
        <taxon>Lactococcus</taxon>
    </lineage>
</organism>
<protein>
    <submittedName>
        <fullName evidence="1">Transcriptional regulator</fullName>
    </submittedName>
</protein>
<dbReference type="RefSeq" id="WP_025016649.1">
    <property type="nucleotide sequence ID" value="NZ_BAABQR010000001.1"/>
</dbReference>
<evidence type="ECO:0000313" key="2">
    <source>
        <dbReference type="EMBL" id="KSU19563.1"/>
    </source>
</evidence>
<reference evidence="4" key="2">
    <citation type="submission" date="2015-10" db="EMBL/GenBank/DDBJ databases">
        <title>Draft Genome Sequences of 11 Lactococcus lactis subspecies cremoris strains.</title>
        <authorList>
            <person name="Wels M."/>
            <person name="Backus L."/>
            <person name="Boekhorst J."/>
            <person name="Dijkstra A."/>
            <person name="Beerthuizen M."/>
            <person name="Kelly W."/>
            <person name="Siezen R."/>
            <person name="Bachmann H."/>
            <person name="Van Hijum S."/>
        </authorList>
    </citation>
    <scope>NUCLEOTIDE SEQUENCE [LARGE SCALE GENOMIC DNA]</scope>
    <source>
        <strain evidence="4">LMG9449</strain>
    </source>
</reference>